<organism evidence="1">
    <name type="scientific">Edafosvirus sp</name>
    <dbReference type="NCBI Taxonomy" id="2487765"/>
    <lineage>
        <taxon>Viruses</taxon>
        <taxon>Varidnaviria</taxon>
        <taxon>Bamfordvirae</taxon>
        <taxon>Nucleocytoviricota</taxon>
        <taxon>Megaviricetes</taxon>
        <taxon>Imitervirales</taxon>
        <taxon>Mimiviridae</taxon>
        <taxon>Klosneuvirinae</taxon>
    </lineage>
</organism>
<accession>A0A3G4ZSA6</accession>
<name>A0A3G4ZSA6_9VIRU</name>
<reference evidence="1" key="1">
    <citation type="submission" date="2018-10" db="EMBL/GenBank/DDBJ databases">
        <title>Hidden diversity of soil giant viruses.</title>
        <authorList>
            <person name="Schulz F."/>
            <person name="Alteio L."/>
            <person name="Goudeau D."/>
            <person name="Ryan E.M."/>
            <person name="Malmstrom R.R."/>
            <person name="Blanchard J."/>
            <person name="Woyke T."/>
        </authorList>
    </citation>
    <scope>NUCLEOTIDE SEQUENCE</scope>
    <source>
        <strain evidence="1">EDV1</strain>
    </source>
</reference>
<evidence type="ECO:0000313" key="1">
    <source>
        <dbReference type="EMBL" id="AYV77792.1"/>
    </source>
</evidence>
<proteinExistence type="predicted"/>
<protein>
    <submittedName>
        <fullName evidence="1">Uncharacterized protein</fullName>
    </submittedName>
</protein>
<gene>
    <name evidence="1" type="ORF">Edafosvirus1_123</name>
</gene>
<dbReference type="EMBL" id="MK072066">
    <property type="protein sequence ID" value="AYV77792.1"/>
    <property type="molecule type" value="Genomic_DNA"/>
</dbReference>
<sequence length="129" mass="15066">MSENKFWEKMVDCYACGDKIFQPMQPRNCLLCKSPQGHNNGQIYITFRKDVVKVIGEDGKEVVFIPPSYSCVRCKDTKKYKYWVMDPNVKQPCDGYITIGSEPEEMACDYCMVKQYVIDFKNAQKKYVK</sequence>